<accession>A0A9P1EDP3</accession>
<dbReference type="PANTHER" id="PTHR31431:SF1">
    <property type="entry name" value="NUCLEOPORIN NUP188"/>
    <property type="match status" value="1"/>
</dbReference>
<reference evidence="1" key="1">
    <citation type="submission" date="2022-07" db="EMBL/GenBank/DDBJ databases">
        <authorList>
            <person name="Macas J."/>
            <person name="Novak P."/>
            <person name="Neumann P."/>
        </authorList>
    </citation>
    <scope>NUCLEOTIDE SEQUENCE</scope>
</reference>
<dbReference type="GO" id="GO:0006606">
    <property type="term" value="P:protein import into nucleus"/>
    <property type="evidence" value="ECO:0007669"/>
    <property type="project" value="TreeGrafter"/>
</dbReference>
<name>A0A9P1EDP3_CUSEU</name>
<dbReference type="OrthoDB" id="552259at2759"/>
<dbReference type="EMBL" id="CAMAPE010000035">
    <property type="protein sequence ID" value="CAH9096882.1"/>
    <property type="molecule type" value="Genomic_DNA"/>
</dbReference>
<sequence length="143" mass="16406">MLNFPESMEIDFYTLWAEEILTENNLILDIPFLIFYEFCTCNGKQWRKLCLLYEGIILGSYNFGRLAISAESLSSISHSKVQLLLILIETLNLENLLQMVHDEISFRGICASPQNIAYSCQTLRPILLKSRKQPHLFGSSLSI</sequence>
<dbReference type="GO" id="GO:0017056">
    <property type="term" value="F:structural constituent of nuclear pore"/>
    <property type="evidence" value="ECO:0007669"/>
    <property type="project" value="InterPro"/>
</dbReference>
<dbReference type="PANTHER" id="PTHR31431">
    <property type="entry name" value="NUCLEOPORIN NUP188 HOMOLOG"/>
    <property type="match status" value="1"/>
</dbReference>
<dbReference type="AlphaFoldDB" id="A0A9P1EDP3"/>
<keyword evidence="2" id="KW-1185">Reference proteome</keyword>
<dbReference type="InterPro" id="IPR044840">
    <property type="entry name" value="Nup188"/>
</dbReference>
<organism evidence="1 2">
    <name type="scientific">Cuscuta europaea</name>
    <name type="common">European dodder</name>
    <dbReference type="NCBI Taxonomy" id="41803"/>
    <lineage>
        <taxon>Eukaryota</taxon>
        <taxon>Viridiplantae</taxon>
        <taxon>Streptophyta</taxon>
        <taxon>Embryophyta</taxon>
        <taxon>Tracheophyta</taxon>
        <taxon>Spermatophyta</taxon>
        <taxon>Magnoliopsida</taxon>
        <taxon>eudicotyledons</taxon>
        <taxon>Gunneridae</taxon>
        <taxon>Pentapetalae</taxon>
        <taxon>asterids</taxon>
        <taxon>lamiids</taxon>
        <taxon>Solanales</taxon>
        <taxon>Convolvulaceae</taxon>
        <taxon>Cuscuteae</taxon>
        <taxon>Cuscuta</taxon>
        <taxon>Cuscuta subgen. Cuscuta</taxon>
    </lineage>
</organism>
<evidence type="ECO:0000313" key="2">
    <source>
        <dbReference type="Proteomes" id="UP001152484"/>
    </source>
</evidence>
<comment type="caution">
    <text evidence="1">The sequence shown here is derived from an EMBL/GenBank/DDBJ whole genome shotgun (WGS) entry which is preliminary data.</text>
</comment>
<protein>
    <submittedName>
        <fullName evidence="1">Uncharacterized protein</fullName>
    </submittedName>
</protein>
<dbReference type="GO" id="GO:0044611">
    <property type="term" value="C:nuclear pore inner ring"/>
    <property type="evidence" value="ECO:0007669"/>
    <property type="project" value="TreeGrafter"/>
</dbReference>
<dbReference type="GO" id="GO:0006405">
    <property type="term" value="P:RNA export from nucleus"/>
    <property type="evidence" value="ECO:0007669"/>
    <property type="project" value="TreeGrafter"/>
</dbReference>
<evidence type="ECO:0000313" key="1">
    <source>
        <dbReference type="EMBL" id="CAH9096882.1"/>
    </source>
</evidence>
<dbReference type="Proteomes" id="UP001152484">
    <property type="component" value="Unassembled WGS sequence"/>
</dbReference>
<gene>
    <name evidence="1" type="ORF">CEURO_LOCUS13603</name>
</gene>
<proteinExistence type="predicted"/>